<evidence type="ECO:0000313" key="4">
    <source>
        <dbReference type="Proteomes" id="UP000294530"/>
    </source>
</evidence>
<name>A0A976FQS7_BRELC</name>
<evidence type="ECO:0000313" key="3">
    <source>
        <dbReference type="EMBL" id="TDH70901.1"/>
    </source>
</evidence>
<protein>
    <recommendedName>
        <fullName evidence="2">Saposin B-type domain-containing protein</fullName>
    </recommendedName>
</protein>
<proteinExistence type="predicted"/>
<evidence type="ECO:0000256" key="1">
    <source>
        <dbReference type="ARBA" id="ARBA00023157"/>
    </source>
</evidence>
<dbReference type="OrthoDB" id="6020060at2759"/>
<evidence type="ECO:0000259" key="2">
    <source>
        <dbReference type="PROSITE" id="PS50015"/>
    </source>
</evidence>
<accession>A0A976FQS7</accession>
<comment type="caution">
    <text evidence="3">The sequence shown here is derived from an EMBL/GenBank/DDBJ whole genome shotgun (WGS) entry which is preliminary data.</text>
</comment>
<dbReference type="PROSITE" id="PS50015">
    <property type="entry name" value="SAP_B"/>
    <property type="match status" value="1"/>
</dbReference>
<reference evidence="3 4" key="1">
    <citation type="journal article" date="2021" name="Genome Biol.">
        <title>AFLAP: assembly-free linkage analysis pipeline using k-mers from genome sequencing data.</title>
        <authorList>
            <person name="Fletcher K."/>
            <person name="Zhang L."/>
            <person name="Gil J."/>
            <person name="Han R."/>
            <person name="Cavanaugh K."/>
            <person name="Michelmore R."/>
        </authorList>
    </citation>
    <scope>NUCLEOTIDE SEQUENCE [LARGE SCALE GENOMIC DNA]</scope>
    <source>
        <strain evidence="3 4">SF5</strain>
    </source>
</reference>
<dbReference type="AlphaFoldDB" id="A0A976FQS7"/>
<keyword evidence="4" id="KW-1185">Reference proteome</keyword>
<sequence length="182" mass="20626">MIGPYFAQVPLSSTMKAVAFAVAAILPGARGWTDRWDYSQRFAIAGHAQLYCDGENQLASCCICKAIVNEVETQLNNTQNDYVMEVVFRISEEKKQIKYSRSEVRILDVLDDICDRLPLKLQGDSHRTKRIMSDACNGFVGEYEDELTRTFFDDFTPAKDRMCGGTLQVCSHADKRLKHDDL</sequence>
<dbReference type="Pfam" id="PF11938">
    <property type="entry name" value="DUF3456"/>
    <property type="match status" value="1"/>
</dbReference>
<dbReference type="InterPro" id="IPR021852">
    <property type="entry name" value="DUF3456"/>
</dbReference>
<gene>
    <name evidence="3" type="ORF">CCR75_008556</name>
</gene>
<feature type="domain" description="Saposin B-type" evidence="2">
    <location>
        <begin position="57"/>
        <end position="174"/>
    </location>
</feature>
<dbReference type="KEGG" id="blac:94352279"/>
<organism evidence="3 4">
    <name type="scientific">Bremia lactucae</name>
    <name type="common">Lettuce downy mildew</name>
    <dbReference type="NCBI Taxonomy" id="4779"/>
    <lineage>
        <taxon>Eukaryota</taxon>
        <taxon>Sar</taxon>
        <taxon>Stramenopiles</taxon>
        <taxon>Oomycota</taxon>
        <taxon>Peronosporomycetes</taxon>
        <taxon>Peronosporales</taxon>
        <taxon>Peronosporaceae</taxon>
        <taxon>Bremia</taxon>
    </lineage>
</organism>
<dbReference type="EMBL" id="SHOA02000001">
    <property type="protein sequence ID" value="TDH70901.1"/>
    <property type="molecule type" value="Genomic_DNA"/>
</dbReference>
<dbReference type="RefSeq" id="XP_067820400.1">
    <property type="nucleotide sequence ID" value="XM_067966608.1"/>
</dbReference>
<dbReference type="GeneID" id="94352279"/>
<dbReference type="InterPro" id="IPR008139">
    <property type="entry name" value="SaposinB_dom"/>
</dbReference>
<dbReference type="Proteomes" id="UP000294530">
    <property type="component" value="Unassembled WGS sequence"/>
</dbReference>
<dbReference type="Gene3D" id="1.10.225.10">
    <property type="entry name" value="Saposin-like"/>
    <property type="match status" value="1"/>
</dbReference>
<keyword evidence="1" id="KW-1015">Disulfide bond</keyword>